<evidence type="ECO:0000313" key="2">
    <source>
        <dbReference type="Proteomes" id="UP001163603"/>
    </source>
</evidence>
<organism evidence="1 2">
    <name type="scientific">Pistacia integerrima</name>
    <dbReference type="NCBI Taxonomy" id="434235"/>
    <lineage>
        <taxon>Eukaryota</taxon>
        <taxon>Viridiplantae</taxon>
        <taxon>Streptophyta</taxon>
        <taxon>Embryophyta</taxon>
        <taxon>Tracheophyta</taxon>
        <taxon>Spermatophyta</taxon>
        <taxon>Magnoliopsida</taxon>
        <taxon>eudicotyledons</taxon>
        <taxon>Gunneridae</taxon>
        <taxon>Pentapetalae</taxon>
        <taxon>rosids</taxon>
        <taxon>malvids</taxon>
        <taxon>Sapindales</taxon>
        <taxon>Anacardiaceae</taxon>
        <taxon>Pistacia</taxon>
    </lineage>
</organism>
<proteinExistence type="predicted"/>
<keyword evidence="2" id="KW-1185">Reference proteome</keyword>
<protein>
    <submittedName>
        <fullName evidence="1">Uncharacterized protein</fullName>
    </submittedName>
</protein>
<evidence type="ECO:0000313" key="1">
    <source>
        <dbReference type="EMBL" id="KAJ0054081.1"/>
    </source>
</evidence>
<name>A0ACC0ZPS3_9ROSI</name>
<comment type="caution">
    <text evidence="1">The sequence shown here is derived from an EMBL/GenBank/DDBJ whole genome shotgun (WGS) entry which is preliminary data.</text>
</comment>
<sequence>MCCSSCPSRLLIHVKDDEKEIMINIMKPKSKMDSITGESRAIELREALGLVWNYSFKYVNSMSLKCAIDLGIPDIIHKEGQPITLSKLVSALGVHANKAHCILRLMRILVHSGFFAQQLDQNELEEELYLLTPASRLLLKDNSMNAAPFVLLVADPIFTTSFTFLSTWLRNDDSSVFETARGKNFWDCVAEEPRLRNLFYDNMVSDSRLISRYLIENFKDVFKGFKSLVDVGGGTGTMAEAIAKAFPEIECTVFDLPHIVDNLQGTKNLAFVGGDMFQSIPSADAVLLKWILHDWGDEDCLKILKRCKEVIPSKDKGGKVIIVDMIIDTQKQDKESVETQLCTDMFMMSVLSVAKERSLKEWNKLFLEAGFTHYKATPIIGHRSLIELYP</sequence>
<dbReference type="EMBL" id="CM047736">
    <property type="protein sequence ID" value="KAJ0054081.1"/>
    <property type="molecule type" value="Genomic_DNA"/>
</dbReference>
<accession>A0ACC0ZPS3</accession>
<gene>
    <name evidence="1" type="ORF">Pint_02352</name>
</gene>
<dbReference type="Proteomes" id="UP001163603">
    <property type="component" value="Chromosome 1"/>
</dbReference>
<reference evidence="2" key="1">
    <citation type="journal article" date="2023" name="G3 (Bethesda)">
        <title>Genome assembly and association tests identify interacting loci associated with vigor, precocity, and sex in interspecific pistachio rootstocks.</title>
        <authorList>
            <person name="Palmer W."/>
            <person name="Jacygrad E."/>
            <person name="Sagayaradj S."/>
            <person name="Cavanaugh K."/>
            <person name="Han R."/>
            <person name="Bertier L."/>
            <person name="Beede B."/>
            <person name="Kafkas S."/>
            <person name="Golino D."/>
            <person name="Preece J."/>
            <person name="Michelmore R."/>
        </authorList>
    </citation>
    <scope>NUCLEOTIDE SEQUENCE [LARGE SCALE GENOMIC DNA]</scope>
</reference>